<accession>A0ABD2Q1E7</accession>
<protein>
    <submittedName>
        <fullName evidence="1">Uncharacterized protein</fullName>
    </submittedName>
</protein>
<comment type="caution">
    <text evidence="1">The sequence shown here is derived from an EMBL/GenBank/DDBJ whole genome shotgun (WGS) entry which is preliminary data.</text>
</comment>
<reference evidence="1 2" key="1">
    <citation type="submission" date="2024-11" db="EMBL/GenBank/DDBJ databases">
        <title>Adaptive evolution of stress response genes in parasites aligns with host niche diversity.</title>
        <authorList>
            <person name="Hahn C."/>
            <person name="Resl P."/>
        </authorList>
    </citation>
    <scope>NUCLEOTIDE SEQUENCE [LARGE SCALE GENOMIC DNA]</scope>
    <source>
        <strain evidence="1">EGGRZ-B1_66</strain>
        <tissue evidence="1">Body</tissue>
    </source>
</reference>
<evidence type="ECO:0000313" key="1">
    <source>
        <dbReference type="EMBL" id="KAL3313456.1"/>
    </source>
</evidence>
<proteinExistence type="predicted"/>
<name>A0ABD2Q1E7_9PLAT</name>
<gene>
    <name evidence="1" type="ORF">Ciccas_007944</name>
</gene>
<dbReference type="AlphaFoldDB" id="A0ABD2Q1E7"/>
<dbReference type="EMBL" id="JBJKFK010001300">
    <property type="protein sequence ID" value="KAL3313456.1"/>
    <property type="molecule type" value="Genomic_DNA"/>
</dbReference>
<dbReference type="Proteomes" id="UP001626550">
    <property type="component" value="Unassembled WGS sequence"/>
</dbReference>
<sequence length="203" mass="22650">MPGPMFEHSPIGAWAKEKKSSAVKVALIAKYLKIIGDLVQYHGELTEEEDRAKKEQLALIYGKLSDPPSSHSSPNLVFTSTPAAPKKLRFGKFCRPKRERALSTPTRTLSNCVLATCARFKACNKLTVTDKFLEELSSHTDYVCFEQCLHRMVGNKPSWKRLLVTCYIARLCVLHLSSQKSPTNHISAVRDAIIADSSDSELD</sequence>
<organism evidence="1 2">
    <name type="scientific">Cichlidogyrus casuarinus</name>
    <dbReference type="NCBI Taxonomy" id="1844966"/>
    <lineage>
        <taxon>Eukaryota</taxon>
        <taxon>Metazoa</taxon>
        <taxon>Spiralia</taxon>
        <taxon>Lophotrochozoa</taxon>
        <taxon>Platyhelminthes</taxon>
        <taxon>Monogenea</taxon>
        <taxon>Monopisthocotylea</taxon>
        <taxon>Dactylogyridea</taxon>
        <taxon>Ancyrocephalidae</taxon>
        <taxon>Cichlidogyrus</taxon>
    </lineage>
</organism>
<keyword evidence="2" id="KW-1185">Reference proteome</keyword>
<evidence type="ECO:0000313" key="2">
    <source>
        <dbReference type="Proteomes" id="UP001626550"/>
    </source>
</evidence>